<dbReference type="STRING" id="40318.SNOD_32310"/>
<dbReference type="InterPro" id="IPR006016">
    <property type="entry name" value="UspA"/>
</dbReference>
<evidence type="ECO:0000313" key="4">
    <source>
        <dbReference type="EMBL" id="QEV42644.1"/>
    </source>
</evidence>
<dbReference type="PANTHER" id="PTHR46268">
    <property type="entry name" value="STRESS RESPONSE PROTEIN NHAX"/>
    <property type="match status" value="1"/>
</dbReference>
<feature type="domain" description="UspA" evidence="2">
    <location>
        <begin position="155"/>
        <end position="289"/>
    </location>
</feature>
<evidence type="ECO:0000313" key="6">
    <source>
        <dbReference type="Proteomes" id="UP000325763"/>
    </source>
</evidence>
<evidence type="ECO:0000256" key="1">
    <source>
        <dbReference type="ARBA" id="ARBA00008791"/>
    </source>
</evidence>
<dbReference type="EMBL" id="CP009313">
    <property type="protein sequence ID" value="AJE44158.1"/>
    <property type="molecule type" value="Genomic_DNA"/>
</dbReference>
<sequence>MVRTVVVGIDGSPESRAAADWAAREARLRGLPLEVVHVWEPVPGPLAQAPMLGAETHQHWTQRIPRETAEALRARHPEVEITEEQRSGRPAEVLTDAAKDAELLVLGSRGMSGFGGFLVGSVGLAVIAHAEVPVVLVRAPEEGAAAGAAEPAGPVLLGLDIAAPDEAVLSFAFEEAARRKTSLKVLHSWNLPSYYAYSLAAGVDPYDEIARQQSEALTEVLASWRQKFPGVEVVAESGMGSAAAHLVEASREASLVVVGRRVRRGVLGAHVGSVTHAVLHHAEAPVAVVAHG</sequence>
<comment type="similarity">
    <text evidence="1">Belongs to the universal stress protein A family.</text>
</comment>
<dbReference type="Proteomes" id="UP000325763">
    <property type="component" value="Chromosome"/>
</dbReference>
<accession>A0A0B5DKF2</accession>
<dbReference type="Pfam" id="PF00582">
    <property type="entry name" value="Usp"/>
    <property type="match status" value="2"/>
</dbReference>
<keyword evidence="5" id="KW-1185">Reference proteome</keyword>
<dbReference type="AlphaFoldDB" id="A0A0B5DKF2"/>
<name>A0A0B5DKF2_9ACTN</name>
<dbReference type="OrthoDB" id="4867015at2"/>
<dbReference type="RefSeq" id="WP_043447013.1">
    <property type="nucleotide sequence ID" value="NZ_CP009313.1"/>
</dbReference>
<evidence type="ECO:0000259" key="2">
    <source>
        <dbReference type="Pfam" id="PF00582"/>
    </source>
</evidence>
<dbReference type="Proteomes" id="UP000031526">
    <property type="component" value="Chromosome"/>
</dbReference>
<dbReference type="EMBL" id="CP023747">
    <property type="protein sequence ID" value="QEV42644.1"/>
    <property type="molecule type" value="Genomic_DNA"/>
</dbReference>
<dbReference type="PRINTS" id="PR01438">
    <property type="entry name" value="UNVRSLSTRESS"/>
</dbReference>
<reference evidence="5" key="1">
    <citation type="submission" date="2014-09" db="EMBL/GenBank/DDBJ databases">
        <title>Sequence of the Streptomyces nodosus genome.</title>
        <authorList>
            <person name="Sweeney P."/>
            <person name="Stephens N."/>
            <person name="Murphy C."/>
            <person name="Caffrey P."/>
        </authorList>
    </citation>
    <scope>NUCLEOTIDE SEQUENCE [LARGE SCALE GENOMIC DNA]</scope>
    <source>
        <strain evidence="5">ATCC 14899</strain>
    </source>
</reference>
<reference evidence="3 5" key="2">
    <citation type="journal article" date="2016" name="Appl. Microbiol. Biotechnol.">
        <title>Exploiting the genome sequence of Streptomyces nodosus for enhanced antibiotic production.</title>
        <authorList>
            <person name="Sweeney P."/>
            <person name="Murphy C.D."/>
            <person name="Caffrey P."/>
        </authorList>
    </citation>
    <scope>NUCLEOTIDE SEQUENCE [LARGE SCALE GENOMIC DNA]</scope>
    <source>
        <strain evidence="3 5">ATCC 14899</strain>
    </source>
</reference>
<dbReference type="KEGG" id="snq:CP978_32575"/>
<dbReference type="InterPro" id="IPR006015">
    <property type="entry name" value="Universal_stress_UspA"/>
</dbReference>
<feature type="domain" description="UspA" evidence="2">
    <location>
        <begin position="1"/>
        <end position="138"/>
    </location>
</feature>
<proteinExistence type="inferred from homology"/>
<dbReference type="Gene3D" id="3.40.50.620">
    <property type="entry name" value="HUPs"/>
    <property type="match status" value="2"/>
</dbReference>
<gene>
    <name evidence="4" type="ORF">CP978_32575</name>
    <name evidence="3" type="ORF">SNOD_32310</name>
</gene>
<dbReference type="SUPFAM" id="SSF52402">
    <property type="entry name" value="Adenine nucleotide alpha hydrolases-like"/>
    <property type="match status" value="2"/>
</dbReference>
<evidence type="ECO:0000313" key="5">
    <source>
        <dbReference type="Proteomes" id="UP000031526"/>
    </source>
</evidence>
<protein>
    <submittedName>
        <fullName evidence="3">Stress-inducible protein</fullName>
    </submittedName>
    <submittedName>
        <fullName evidence="4">Universal stress protein</fullName>
    </submittedName>
</protein>
<reference evidence="4 6" key="3">
    <citation type="submission" date="2017-09" db="EMBL/GenBank/DDBJ databases">
        <title>Streptomyces genome completion.</title>
        <authorList>
            <person name="Lee N."/>
            <person name="Cho B.-K."/>
        </authorList>
    </citation>
    <scope>NUCLEOTIDE SEQUENCE [LARGE SCALE GENOMIC DNA]</scope>
    <source>
        <strain evidence="4 6">ATCC 14899</strain>
    </source>
</reference>
<organism evidence="3 5">
    <name type="scientific">Streptomyces nodosus</name>
    <dbReference type="NCBI Taxonomy" id="40318"/>
    <lineage>
        <taxon>Bacteria</taxon>
        <taxon>Bacillati</taxon>
        <taxon>Actinomycetota</taxon>
        <taxon>Actinomycetes</taxon>
        <taxon>Kitasatosporales</taxon>
        <taxon>Streptomycetaceae</taxon>
        <taxon>Streptomyces</taxon>
    </lineage>
</organism>
<dbReference type="HOGENOM" id="CLU_049301_2_3_11"/>
<evidence type="ECO:0000313" key="3">
    <source>
        <dbReference type="EMBL" id="AJE44158.1"/>
    </source>
</evidence>
<dbReference type="PANTHER" id="PTHR46268:SF6">
    <property type="entry name" value="UNIVERSAL STRESS PROTEIN UP12"/>
    <property type="match status" value="1"/>
</dbReference>
<dbReference type="InterPro" id="IPR014729">
    <property type="entry name" value="Rossmann-like_a/b/a_fold"/>
</dbReference>